<accession>A0ACC2IHQ9</accession>
<evidence type="ECO:0000313" key="1">
    <source>
        <dbReference type="EMBL" id="KAJ8114671.1"/>
    </source>
</evidence>
<sequence length="366" mass="40518">MLKFSTPITTKTNFTHTGEPLCSGRSFGAIGDELGYPSLGISRYNFLRVLYENLPDHETKVKANAHAVKIETGEDGVQVHLEDGTVEYGSMVIAADGVHSPARQLIQNLLGDSNAKSPMIPGYLSLFAHTREIREDVVLGDFAESHGPGIASQCARMNDVMYFTVLKRLDEPPKDKKKFTSEDVHKFANEISEVTIFPGIKLKEIWPLREDGSATLLYQEEGMAQKWYHGRIVLVGDSAHKMTSVSGQGALAAALSAVVLVNKLRVQLQRKPDPSTKDLEATFAMYMLWRKEAVTEVLGFGAMLSRFITWANPGYEAVDRLSTSESMLADMKRKIVPGLSQSPVLDFVPFKSKRGTTPWTMYCEPA</sequence>
<evidence type="ECO:0000313" key="2">
    <source>
        <dbReference type="Proteomes" id="UP001153334"/>
    </source>
</evidence>
<comment type="caution">
    <text evidence="1">The sequence shown here is derived from an EMBL/GenBank/DDBJ whole genome shotgun (WGS) entry which is preliminary data.</text>
</comment>
<dbReference type="EMBL" id="JAPESX010001386">
    <property type="protein sequence ID" value="KAJ8114671.1"/>
    <property type="molecule type" value="Genomic_DNA"/>
</dbReference>
<dbReference type="Proteomes" id="UP001153334">
    <property type="component" value="Unassembled WGS sequence"/>
</dbReference>
<name>A0ACC2IHQ9_9PEZI</name>
<gene>
    <name evidence="1" type="ORF">ONZ43_g4849</name>
</gene>
<organism evidence="1 2">
    <name type="scientific">Nemania bipapillata</name>
    <dbReference type="NCBI Taxonomy" id="110536"/>
    <lineage>
        <taxon>Eukaryota</taxon>
        <taxon>Fungi</taxon>
        <taxon>Dikarya</taxon>
        <taxon>Ascomycota</taxon>
        <taxon>Pezizomycotina</taxon>
        <taxon>Sordariomycetes</taxon>
        <taxon>Xylariomycetidae</taxon>
        <taxon>Xylariales</taxon>
        <taxon>Xylariaceae</taxon>
        <taxon>Nemania</taxon>
    </lineage>
</organism>
<protein>
    <submittedName>
        <fullName evidence="1">Uncharacterized protein</fullName>
    </submittedName>
</protein>
<keyword evidence="2" id="KW-1185">Reference proteome</keyword>
<reference evidence="1" key="1">
    <citation type="submission" date="2022-11" db="EMBL/GenBank/DDBJ databases">
        <title>Genome Sequence of Nemania bipapillata.</title>
        <authorList>
            <person name="Buettner E."/>
        </authorList>
    </citation>
    <scope>NUCLEOTIDE SEQUENCE</scope>
    <source>
        <strain evidence="1">CP14</strain>
    </source>
</reference>
<proteinExistence type="predicted"/>